<dbReference type="AlphaFoldDB" id="A0A5C5YZV5"/>
<keyword evidence="1" id="KW-0804">Transcription</keyword>
<feature type="domain" description="HTH HARE-type" evidence="3">
    <location>
        <begin position="92"/>
        <end position="164"/>
    </location>
</feature>
<reference evidence="4 5" key="1">
    <citation type="submission" date="2019-02" db="EMBL/GenBank/DDBJ databases">
        <title>Deep-cultivation of Planctomycetes and their phenomic and genomic characterization uncovers novel biology.</title>
        <authorList>
            <person name="Wiegand S."/>
            <person name="Jogler M."/>
            <person name="Boedeker C."/>
            <person name="Pinto D."/>
            <person name="Vollmers J."/>
            <person name="Rivas-Marin E."/>
            <person name="Kohn T."/>
            <person name="Peeters S.H."/>
            <person name="Heuer A."/>
            <person name="Rast P."/>
            <person name="Oberbeckmann S."/>
            <person name="Bunk B."/>
            <person name="Jeske O."/>
            <person name="Meyerdierks A."/>
            <person name="Storesund J.E."/>
            <person name="Kallscheuer N."/>
            <person name="Luecker S."/>
            <person name="Lage O.M."/>
            <person name="Pohl T."/>
            <person name="Merkel B.J."/>
            <person name="Hornburger P."/>
            <person name="Mueller R.-W."/>
            <person name="Bruemmer F."/>
            <person name="Labrenz M."/>
            <person name="Spormann A.M."/>
            <person name="Op Den Camp H."/>
            <person name="Overmann J."/>
            <person name="Amann R."/>
            <person name="Jetten M.S.M."/>
            <person name="Mascher T."/>
            <person name="Medema M.H."/>
            <person name="Devos D.P."/>
            <person name="Kaster A.-K."/>
            <person name="Ovreas L."/>
            <person name="Rohde M."/>
            <person name="Galperin M.Y."/>
            <person name="Jogler C."/>
        </authorList>
    </citation>
    <scope>NUCLEOTIDE SEQUENCE [LARGE SCALE GENOMIC DNA]</scope>
    <source>
        <strain evidence="4 5">CA13</strain>
    </source>
</reference>
<evidence type="ECO:0000256" key="1">
    <source>
        <dbReference type="ARBA" id="ARBA00023163"/>
    </source>
</evidence>
<dbReference type="Proteomes" id="UP000315010">
    <property type="component" value="Unassembled WGS sequence"/>
</dbReference>
<dbReference type="InterPro" id="IPR007759">
    <property type="entry name" value="Asxl_HARE-HTH"/>
</dbReference>
<accession>A0A5C5YZV5</accession>
<proteinExistence type="predicted"/>
<evidence type="ECO:0000256" key="2">
    <source>
        <dbReference type="SAM" id="MobiDB-lite"/>
    </source>
</evidence>
<evidence type="ECO:0000259" key="3">
    <source>
        <dbReference type="PROSITE" id="PS51913"/>
    </source>
</evidence>
<organism evidence="4 5">
    <name type="scientific">Novipirellula herctigrandis</name>
    <dbReference type="NCBI Taxonomy" id="2527986"/>
    <lineage>
        <taxon>Bacteria</taxon>
        <taxon>Pseudomonadati</taxon>
        <taxon>Planctomycetota</taxon>
        <taxon>Planctomycetia</taxon>
        <taxon>Pirellulales</taxon>
        <taxon>Pirellulaceae</taxon>
        <taxon>Novipirellula</taxon>
    </lineage>
</organism>
<dbReference type="RefSeq" id="WP_419194118.1">
    <property type="nucleotide sequence ID" value="NZ_SJPJ01000001.1"/>
</dbReference>
<evidence type="ECO:0000313" key="5">
    <source>
        <dbReference type="Proteomes" id="UP000315010"/>
    </source>
</evidence>
<comment type="caution">
    <text evidence="4">The sequence shown here is derived from an EMBL/GenBank/DDBJ whole genome shotgun (WGS) entry which is preliminary data.</text>
</comment>
<dbReference type="EMBL" id="SJPJ01000001">
    <property type="protein sequence ID" value="TWT80595.1"/>
    <property type="molecule type" value="Genomic_DNA"/>
</dbReference>
<evidence type="ECO:0000313" key="4">
    <source>
        <dbReference type="EMBL" id="TWT80595.1"/>
    </source>
</evidence>
<feature type="region of interest" description="Disordered" evidence="2">
    <location>
        <begin position="51"/>
        <end position="87"/>
    </location>
</feature>
<gene>
    <name evidence="4" type="ORF">CA13_20400</name>
</gene>
<name>A0A5C5YZV5_9BACT</name>
<protein>
    <recommendedName>
        <fullName evidence="3">HTH HARE-type domain-containing protein</fullName>
    </recommendedName>
</protein>
<keyword evidence="5" id="KW-1185">Reference proteome</keyword>
<dbReference type="GO" id="GO:0006355">
    <property type="term" value="P:regulation of DNA-templated transcription"/>
    <property type="evidence" value="ECO:0007669"/>
    <property type="project" value="InterPro"/>
</dbReference>
<dbReference type="Pfam" id="PF05066">
    <property type="entry name" value="HARE-HTH"/>
    <property type="match status" value="1"/>
</dbReference>
<dbReference type="PROSITE" id="PS51913">
    <property type="entry name" value="HTH_HARE"/>
    <property type="match status" value="1"/>
</dbReference>
<sequence>MKNADVKIGGEYFAKVTNKKVTVRIDAENRSGGWDATNLSTGKKVRIKTAGRLQGPAGSTAATDAPATETRSRKRVPKKKDVTATPAGEKKLSCVKAALKVLTDSGEPMNAQEMIAAMVDAGLWESPGGKTPHATLYSAILRDMKRGDESRFVKTDRGRFTARA</sequence>